<evidence type="ECO:0000313" key="1">
    <source>
        <dbReference type="EMBL" id="GAA2343964.1"/>
    </source>
</evidence>
<evidence type="ECO:0008006" key="3">
    <source>
        <dbReference type="Google" id="ProtNLM"/>
    </source>
</evidence>
<comment type="caution">
    <text evidence="1">The sequence shown here is derived from an EMBL/GenBank/DDBJ whole genome shotgun (WGS) entry which is preliminary data.</text>
</comment>
<evidence type="ECO:0000313" key="2">
    <source>
        <dbReference type="Proteomes" id="UP001501584"/>
    </source>
</evidence>
<dbReference type="Proteomes" id="UP001501584">
    <property type="component" value="Unassembled WGS sequence"/>
</dbReference>
<reference evidence="2" key="1">
    <citation type="journal article" date="2019" name="Int. J. Syst. Evol. Microbiol.">
        <title>The Global Catalogue of Microorganisms (GCM) 10K type strain sequencing project: providing services to taxonomists for standard genome sequencing and annotation.</title>
        <authorList>
            <consortium name="The Broad Institute Genomics Platform"/>
            <consortium name="The Broad Institute Genome Sequencing Center for Infectious Disease"/>
            <person name="Wu L."/>
            <person name="Ma J."/>
        </authorList>
    </citation>
    <scope>NUCLEOTIDE SEQUENCE [LARGE SCALE GENOMIC DNA]</scope>
    <source>
        <strain evidence="2">JCM 6238</strain>
    </source>
</reference>
<dbReference type="SUPFAM" id="SSF52540">
    <property type="entry name" value="P-loop containing nucleoside triphosphate hydrolases"/>
    <property type="match status" value="1"/>
</dbReference>
<dbReference type="Gene3D" id="3.40.50.300">
    <property type="entry name" value="P-loop containing nucleotide triphosphate hydrolases"/>
    <property type="match status" value="1"/>
</dbReference>
<dbReference type="EMBL" id="BAAASX010000008">
    <property type="protein sequence ID" value="GAA2343964.1"/>
    <property type="molecule type" value="Genomic_DNA"/>
</dbReference>
<protein>
    <recommendedName>
        <fullName evidence="3">Sulfotransferase family protein</fullName>
    </recommendedName>
</protein>
<dbReference type="InterPro" id="IPR027417">
    <property type="entry name" value="P-loop_NTPase"/>
</dbReference>
<proteinExistence type="predicted"/>
<name>A0ABP5T295_9ACTN</name>
<dbReference type="RefSeq" id="WP_346266076.1">
    <property type="nucleotide sequence ID" value="NZ_BAAASX010000008.1"/>
</dbReference>
<keyword evidence="2" id="KW-1185">Reference proteome</keyword>
<sequence length="183" mass="20705">MTFARACEHLDNFSVGHESRARLVGSDRLDFPDDHIEVDNRLSWFLGRLAERYDHRATKYVHLLRDPEAVAQSHLARWDSPFKASSIRSYGHGIVMGVQDWPLERRIEVCRDYVATVTANIEEFLRDRESMTVHLETAQTDFPKVLEWIGAEGDLDGAVAEWDIAHNASSPEDTGVADPGITS</sequence>
<organism evidence="1 2">
    <name type="scientific">Glycomyces rutgersensis</name>
    <dbReference type="NCBI Taxonomy" id="58115"/>
    <lineage>
        <taxon>Bacteria</taxon>
        <taxon>Bacillati</taxon>
        <taxon>Actinomycetota</taxon>
        <taxon>Actinomycetes</taxon>
        <taxon>Glycomycetales</taxon>
        <taxon>Glycomycetaceae</taxon>
        <taxon>Glycomyces</taxon>
    </lineage>
</organism>
<accession>A0ABP5T295</accession>
<gene>
    <name evidence="1" type="ORF">GCM10010403_41430</name>
</gene>